<comment type="caution">
    <text evidence="1">The sequence shown here is derived from an EMBL/GenBank/DDBJ whole genome shotgun (WGS) entry which is preliminary data.</text>
</comment>
<proteinExistence type="predicted"/>
<protein>
    <submittedName>
        <fullName evidence="1">Uncharacterized protein</fullName>
    </submittedName>
</protein>
<keyword evidence="2" id="KW-1185">Reference proteome</keyword>
<dbReference type="Proteomes" id="UP000003019">
    <property type="component" value="Unassembled WGS sequence"/>
</dbReference>
<evidence type="ECO:0000313" key="2">
    <source>
        <dbReference type="Proteomes" id="UP000003019"/>
    </source>
</evidence>
<accession>G4CHD1</accession>
<name>G4CHD1_9NEIS</name>
<gene>
    <name evidence="1" type="ORF">HMPREF9371_1020</name>
</gene>
<dbReference type="EMBL" id="AGAY01000037">
    <property type="protein sequence ID" value="EGY52759.1"/>
    <property type="molecule type" value="Genomic_DNA"/>
</dbReference>
<evidence type="ECO:0000313" key="1">
    <source>
        <dbReference type="EMBL" id="EGY52759.1"/>
    </source>
</evidence>
<dbReference type="STRING" id="1032488.HMPREF9371_1020"/>
<dbReference type="AlphaFoldDB" id="G4CHD1"/>
<sequence length="65" mass="7534">MWAVQYPQCKRRAGFWQAGLPERMGVNWPEMSKFSELFAPQSEIFAKPKPTNSRNMLHHVPAVFA</sequence>
<dbReference type="HOGENOM" id="CLU_2845290_0_0_4"/>
<organism evidence="1 2">
    <name type="scientific">Neisseria shayeganii 871</name>
    <dbReference type="NCBI Taxonomy" id="1032488"/>
    <lineage>
        <taxon>Bacteria</taxon>
        <taxon>Pseudomonadati</taxon>
        <taxon>Pseudomonadota</taxon>
        <taxon>Betaproteobacteria</taxon>
        <taxon>Neisseriales</taxon>
        <taxon>Neisseriaceae</taxon>
        <taxon>Neisseria</taxon>
    </lineage>
</organism>
<reference evidence="1 2" key="1">
    <citation type="submission" date="2011-05" db="EMBL/GenBank/DDBJ databases">
        <authorList>
            <person name="Muzny D."/>
            <person name="Qin X."/>
            <person name="Deng J."/>
            <person name="Jiang H."/>
            <person name="Liu Y."/>
            <person name="Qu J."/>
            <person name="Song X.-Z."/>
            <person name="Zhang L."/>
            <person name="Thornton R."/>
            <person name="Coyle M."/>
            <person name="Francisco L."/>
            <person name="Jackson L."/>
            <person name="Javaid M."/>
            <person name="Korchina V."/>
            <person name="Kovar C."/>
            <person name="Mata R."/>
            <person name="Mathew T."/>
            <person name="Ngo R."/>
            <person name="Nguyen L."/>
            <person name="Nguyen N."/>
            <person name="Okwuonu G."/>
            <person name="Ongeri F."/>
            <person name="Pham C."/>
            <person name="Simmons D."/>
            <person name="Wilczek-Boney K."/>
            <person name="Hale W."/>
            <person name="Jakkamsetti A."/>
            <person name="Pham P."/>
            <person name="Ruth R."/>
            <person name="San Lucas F."/>
            <person name="Warren J."/>
            <person name="Zhang J."/>
            <person name="Zhao Z."/>
            <person name="Zhou C."/>
            <person name="Zhu D."/>
            <person name="Lee S."/>
            <person name="Bess C."/>
            <person name="Blankenburg K."/>
            <person name="Forbes L."/>
            <person name="Fu Q."/>
            <person name="Gubbala S."/>
            <person name="Hirani K."/>
            <person name="Jayaseelan J.C."/>
            <person name="Lara F."/>
            <person name="Munidasa M."/>
            <person name="Palculict T."/>
            <person name="Patil S."/>
            <person name="Pu L.-L."/>
            <person name="Saada N."/>
            <person name="Tang L."/>
            <person name="Weissenberger G."/>
            <person name="Zhu Y."/>
            <person name="Hemphill L."/>
            <person name="Shang Y."/>
            <person name="Youmans B."/>
            <person name="Ayvaz T."/>
            <person name="Ross M."/>
            <person name="Santibanez J."/>
            <person name="Aqrawi P."/>
            <person name="Gross S."/>
            <person name="Joshi V."/>
            <person name="Fowler G."/>
            <person name="Nazareth L."/>
            <person name="Reid J."/>
            <person name="Worley K."/>
            <person name="Petrosino J."/>
            <person name="Highlander S."/>
            <person name="Gibbs R."/>
        </authorList>
    </citation>
    <scope>NUCLEOTIDE SEQUENCE [LARGE SCALE GENOMIC DNA]</scope>
    <source>
        <strain evidence="1 2">871</strain>
    </source>
</reference>